<dbReference type="Gene3D" id="1.20.1250.20">
    <property type="entry name" value="MFS general substrate transporter like domains"/>
    <property type="match status" value="1"/>
</dbReference>
<dbReference type="InterPro" id="IPR011701">
    <property type="entry name" value="MFS"/>
</dbReference>
<feature type="transmembrane region" description="Helical" evidence="8">
    <location>
        <begin position="306"/>
        <end position="325"/>
    </location>
</feature>
<feature type="transmembrane region" description="Helical" evidence="8">
    <location>
        <begin position="81"/>
        <end position="100"/>
    </location>
</feature>
<keyword evidence="5 8" id="KW-1133">Transmembrane helix</keyword>
<gene>
    <name evidence="10" type="ordered locus">FRAAL0341</name>
</gene>
<dbReference type="KEGG" id="fal:FRAAL0341"/>
<feature type="transmembrane region" description="Helical" evidence="8">
    <location>
        <begin position="140"/>
        <end position="158"/>
    </location>
</feature>
<feature type="compositionally biased region" description="Low complexity" evidence="7">
    <location>
        <begin position="470"/>
        <end position="481"/>
    </location>
</feature>
<dbReference type="PANTHER" id="PTHR42718:SF46">
    <property type="entry name" value="BLR6921 PROTEIN"/>
    <property type="match status" value="1"/>
</dbReference>
<dbReference type="Gene3D" id="1.20.1720.10">
    <property type="entry name" value="Multidrug resistance protein D"/>
    <property type="match status" value="1"/>
</dbReference>
<evidence type="ECO:0000259" key="9">
    <source>
        <dbReference type="PROSITE" id="PS50850"/>
    </source>
</evidence>
<feature type="transmembrane region" description="Helical" evidence="8">
    <location>
        <begin position="202"/>
        <end position="222"/>
    </location>
</feature>
<dbReference type="STRING" id="326424.FRAAL0341"/>
<evidence type="ECO:0000256" key="2">
    <source>
        <dbReference type="ARBA" id="ARBA00022448"/>
    </source>
</evidence>
<organism evidence="10 11">
    <name type="scientific">Frankia alni (strain DSM 45986 / CECT 9034 / ACN14a)</name>
    <dbReference type="NCBI Taxonomy" id="326424"/>
    <lineage>
        <taxon>Bacteria</taxon>
        <taxon>Bacillati</taxon>
        <taxon>Actinomycetota</taxon>
        <taxon>Actinomycetes</taxon>
        <taxon>Frankiales</taxon>
        <taxon>Frankiaceae</taxon>
        <taxon>Frankia</taxon>
    </lineage>
</organism>
<dbReference type="GO" id="GO:0022857">
    <property type="term" value="F:transmembrane transporter activity"/>
    <property type="evidence" value="ECO:0007669"/>
    <property type="project" value="InterPro"/>
</dbReference>
<keyword evidence="3" id="KW-1003">Cell membrane</keyword>
<dbReference type="CDD" id="cd17321">
    <property type="entry name" value="MFS_MMR_MDR_like"/>
    <property type="match status" value="1"/>
</dbReference>
<dbReference type="eggNOG" id="COG0477">
    <property type="taxonomic scope" value="Bacteria"/>
</dbReference>
<evidence type="ECO:0000313" key="10">
    <source>
        <dbReference type="EMBL" id="CAJ59017.1"/>
    </source>
</evidence>
<dbReference type="InterPro" id="IPR020846">
    <property type="entry name" value="MFS_dom"/>
</dbReference>
<proteinExistence type="predicted"/>
<evidence type="ECO:0000256" key="7">
    <source>
        <dbReference type="SAM" id="MobiDB-lite"/>
    </source>
</evidence>
<dbReference type="HOGENOM" id="CLU_000960_28_2_11"/>
<feature type="transmembrane region" description="Helical" evidence="8">
    <location>
        <begin position="106"/>
        <end position="128"/>
    </location>
</feature>
<evidence type="ECO:0000256" key="5">
    <source>
        <dbReference type="ARBA" id="ARBA00022989"/>
    </source>
</evidence>
<dbReference type="Pfam" id="PF07690">
    <property type="entry name" value="MFS_1"/>
    <property type="match status" value="1"/>
</dbReference>
<keyword evidence="2" id="KW-0813">Transport</keyword>
<feature type="transmembrane region" description="Helical" evidence="8">
    <location>
        <begin position="170"/>
        <end position="190"/>
    </location>
</feature>
<evidence type="ECO:0000256" key="6">
    <source>
        <dbReference type="ARBA" id="ARBA00023136"/>
    </source>
</evidence>
<dbReference type="Proteomes" id="UP000000657">
    <property type="component" value="Chromosome"/>
</dbReference>
<dbReference type="PANTHER" id="PTHR42718">
    <property type="entry name" value="MAJOR FACILITATOR SUPERFAMILY MULTIDRUG TRANSPORTER MFSC"/>
    <property type="match status" value="1"/>
</dbReference>
<feature type="transmembrane region" description="Helical" evidence="8">
    <location>
        <begin position="51"/>
        <end position="69"/>
    </location>
</feature>
<keyword evidence="4 8" id="KW-0812">Transmembrane</keyword>
<keyword evidence="11" id="KW-1185">Reference proteome</keyword>
<dbReference type="InterPro" id="IPR036259">
    <property type="entry name" value="MFS_trans_sf"/>
</dbReference>
<dbReference type="SUPFAM" id="SSF103473">
    <property type="entry name" value="MFS general substrate transporter"/>
    <property type="match status" value="1"/>
</dbReference>
<dbReference type="EMBL" id="CT573213">
    <property type="protein sequence ID" value="CAJ59017.1"/>
    <property type="molecule type" value="Genomic_DNA"/>
</dbReference>
<evidence type="ECO:0000256" key="3">
    <source>
        <dbReference type="ARBA" id="ARBA00022475"/>
    </source>
</evidence>
<evidence type="ECO:0000313" key="11">
    <source>
        <dbReference type="Proteomes" id="UP000000657"/>
    </source>
</evidence>
<accession>Q0RTT1</accession>
<feature type="transmembrane region" description="Helical" evidence="8">
    <location>
        <begin position="228"/>
        <end position="251"/>
    </location>
</feature>
<sequence length="498" mass="49778">MDASAPRPRPGLGLTLALLAFAQFMIAIDYNIVYVALPDIGRELDFSSQSLQWVVSAYAVTFGGLLLLGGRAADRLGSRRVFLTAVLLYGLSSLAGGLANDPGLLIAARAVQGVGGALLFPAILTLINTTFRPGAERTRALAAWGAAGGGGLAAGALLGGVLTNYLGWEWVFFVNVPVAAVIAVAAPRLLAADGTRPSRTGFDLPGGLLATAGVALVVFGLVSGPDAGWWSVRAAGAIALGVVILAGFAVLEGRLRNPLLPPRLLGYRNLTTAVLAVFVFAGTLAGEYFLFTTYLQNVLGYSPLKAGLAFLPLTLISMAGAGPLATTSVARLGYGATMALALLLCGIGIGLLVPGMSVGGSYPALLPGIAVWGIGGGIAFTVCFSAAGHGIAVEEQGVANAVASTSQQVGSAVGLAAIVAVANSGLDLGVGGAPTPDSVVDGLRVGGLVSAVTAVVISVVVALLLRDRPSAASSPATPSAPGAGVPEATGDEDVRAYS</sequence>
<feature type="region of interest" description="Disordered" evidence="7">
    <location>
        <begin position="470"/>
        <end position="498"/>
    </location>
</feature>
<feature type="transmembrane region" description="Helical" evidence="8">
    <location>
        <begin position="409"/>
        <end position="426"/>
    </location>
</feature>
<dbReference type="PROSITE" id="PS50850">
    <property type="entry name" value="MFS"/>
    <property type="match status" value="1"/>
</dbReference>
<feature type="transmembrane region" description="Helical" evidence="8">
    <location>
        <begin position="272"/>
        <end position="294"/>
    </location>
</feature>
<feature type="transmembrane region" description="Helical" evidence="8">
    <location>
        <begin position="365"/>
        <end position="388"/>
    </location>
</feature>
<protein>
    <submittedName>
        <fullName evidence="10">MFS transporter protein</fullName>
    </submittedName>
</protein>
<comment type="subcellular location">
    <subcellularLocation>
        <location evidence="1">Cell membrane</location>
        <topology evidence="1">Multi-pass membrane protein</topology>
    </subcellularLocation>
</comment>
<feature type="transmembrane region" description="Helical" evidence="8">
    <location>
        <begin position="446"/>
        <end position="465"/>
    </location>
</feature>
<evidence type="ECO:0000256" key="8">
    <source>
        <dbReference type="SAM" id="Phobius"/>
    </source>
</evidence>
<feature type="domain" description="Major facilitator superfamily (MFS) profile" evidence="9">
    <location>
        <begin position="15"/>
        <end position="470"/>
    </location>
</feature>
<dbReference type="RefSeq" id="WP_011601597.1">
    <property type="nucleotide sequence ID" value="NC_008278.1"/>
</dbReference>
<keyword evidence="6 8" id="KW-0472">Membrane</keyword>
<evidence type="ECO:0000256" key="4">
    <source>
        <dbReference type="ARBA" id="ARBA00022692"/>
    </source>
</evidence>
<reference evidence="10 11" key="1">
    <citation type="journal article" date="2007" name="Genome Res.">
        <title>Genome characteristics of facultatively symbiotic Frankia sp. strains reflect host range and host plant biogeography.</title>
        <authorList>
            <person name="Normand P."/>
            <person name="Lapierre P."/>
            <person name="Tisa L.S."/>
            <person name="Gogarten J.P."/>
            <person name="Alloisio N."/>
            <person name="Bagnarol E."/>
            <person name="Bassi C.A."/>
            <person name="Berry A.M."/>
            <person name="Bickhart D.M."/>
            <person name="Choisne N."/>
            <person name="Couloux A."/>
            <person name="Cournoyer B."/>
            <person name="Cruveiller S."/>
            <person name="Daubin V."/>
            <person name="Demange N."/>
            <person name="Francino M.P."/>
            <person name="Goltsman E."/>
            <person name="Huang Y."/>
            <person name="Kopp O.R."/>
            <person name="Labarre L."/>
            <person name="Lapidus A."/>
            <person name="Lavire C."/>
            <person name="Marechal J."/>
            <person name="Martinez M."/>
            <person name="Mastronunzio J.E."/>
            <person name="Mullin B.C."/>
            <person name="Niemann J."/>
            <person name="Pujic P."/>
            <person name="Rawnsley T."/>
            <person name="Rouy Z."/>
            <person name="Schenowitz C."/>
            <person name="Sellstedt A."/>
            <person name="Tavares F."/>
            <person name="Tomkins J.P."/>
            <person name="Vallenet D."/>
            <person name="Valverde C."/>
            <person name="Wall L.G."/>
            <person name="Wang Y."/>
            <person name="Medigue C."/>
            <person name="Benson D.R."/>
        </authorList>
    </citation>
    <scope>NUCLEOTIDE SEQUENCE [LARGE SCALE GENOMIC DNA]</scope>
    <source>
        <strain evidence="11">DSM 45986 / CECT 9034 / ACN14a</strain>
    </source>
</reference>
<feature type="transmembrane region" description="Helical" evidence="8">
    <location>
        <begin position="332"/>
        <end position="353"/>
    </location>
</feature>
<dbReference type="GO" id="GO:0005886">
    <property type="term" value="C:plasma membrane"/>
    <property type="evidence" value="ECO:0007669"/>
    <property type="project" value="UniProtKB-SubCell"/>
</dbReference>
<evidence type="ECO:0000256" key="1">
    <source>
        <dbReference type="ARBA" id="ARBA00004651"/>
    </source>
</evidence>
<dbReference type="AlphaFoldDB" id="Q0RTT1"/>
<name>Q0RTT1_FRAAA</name>